<feature type="chain" id="PRO_5040821158" description="Secreted protein" evidence="1">
    <location>
        <begin position="24"/>
        <end position="88"/>
    </location>
</feature>
<accession>A0A9W9DEX8</accession>
<feature type="signal peptide" evidence="1">
    <location>
        <begin position="1"/>
        <end position="23"/>
    </location>
</feature>
<evidence type="ECO:0000256" key="1">
    <source>
        <dbReference type="SAM" id="SignalP"/>
    </source>
</evidence>
<keyword evidence="1" id="KW-0732">Signal</keyword>
<evidence type="ECO:0000313" key="3">
    <source>
        <dbReference type="Proteomes" id="UP001150238"/>
    </source>
</evidence>
<gene>
    <name evidence="2" type="ORF">C8J55DRAFT_526220</name>
</gene>
<dbReference type="AlphaFoldDB" id="A0A9W9DEX8"/>
<protein>
    <recommendedName>
        <fullName evidence="4">Secreted protein</fullName>
    </recommendedName>
</protein>
<reference evidence="2" key="1">
    <citation type="submission" date="2022-08" db="EMBL/GenBank/DDBJ databases">
        <authorList>
            <consortium name="DOE Joint Genome Institute"/>
            <person name="Min B."/>
            <person name="Riley R."/>
            <person name="Sierra-Patev S."/>
            <person name="Naranjo-Ortiz M."/>
            <person name="Looney B."/>
            <person name="Konkel Z."/>
            <person name="Slot J.C."/>
            <person name="Sakamoto Y."/>
            <person name="Steenwyk J.L."/>
            <person name="Rokas A."/>
            <person name="Carro J."/>
            <person name="Camarero S."/>
            <person name="Ferreira P."/>
            <person name="Molpeceres G."/>
            <person name="Ruiz-Duenas F.J."/>
            <person name="Serrano A."/>
            <person name="Henrissat B."/>
            <person name="Drula E."/>
            <person name="Hughes K.W."/>
            <person name="Mata J.L."/>
            <person name="Ishikawa N.K."/>
            <person name="Vargas-Isla R."/>
            <person name="Ushijima S."/>
            <person name="Smith C.A."/>
            <person name="Ahrendt S."/>
            <person name="Andreopoulos W."/>
            <person name="He G."/>
            <person name="Labutti K."/>
            <person name="Lipzen A."/>
            <person name="Ng V."/>
            <person name="Sandor L."/>
            <person name="Barry K."/>
            <person name="Martinez A.T."/>
            <person name="Xiao Y."/>
            <person name="Gibbons J.G."/>
            <person name="Terashima K."/>
            <person name="Hibbett D.S."/>
            <person name="Grigoriev I.V."/>
        </authorList>
    </citation>
    <scope>NUCLEOTIDE SEQUENCE</scope>
    <source>
        <strain evidence="2">Sp2 HRB7682 ss15</strain>
    </source>
</reference>
<evidence type="ECO:0000313" key="2">
    <source>
        <dbReference type="EMBL" id="KAJ4467142.1"/>
    </source>
</evidence>
<name>A0A9W9DEX8_9AGAR</name>
<sequence length="88" mass="9984">MPIPYLHLFSPIRVLLVHSTVSAATTQLKPLGFHCATLSQYNPFILAAVYHPRLDEHSLHRRLLGPAVPLWDPVDSTEPRIYLSIYLP</sequence>
<evidence type="ECO:0008006" key="4">
    <source>
        <dbReference type="Google" id="ProtNLM"/>
    </source>
</evidence>
<dbReference type="Proteomes" id="UP001150238">
    <property type="component" value="Unassembled WGS sequence"/>
</dbReference>
<proteinExistence type="predicted"/>
<dbReference type="EMBL" id="JANVFS010000042">
    <property type="protein sequence ID" value="KAJ4467142.1"/>
    <property type="molecule type" value="Genomic_DNA"/>
</dbReference>
<comment type="caution">
    <text evidence="2">The sequence shown here is derived from an EMBL/GenBank/DDBJ whole genome shotgun (WGS) entry which is preliminary data.</text>
</comment>
<reference evidence="2" key="2">
    <citation type="journal article" date="2023" name="Proc. Natl. Acad. Sci. U.S.A.">
        <title>A global phylogenomic analysis of the shiitake genus Lentinula.</title>
        <authorList>
            <person name="Sierra-Patev S."/>
            <person name="Min B."/>
            <person name="Naranjo-Ortiz M."/>
            <person name="Looney B."/>
            <person name="Konkel Z."/>
            <person name="Slot J.C."/>
            <person name="Sakamoto Y."/>
            <person name="Steenwyk J.L."/>
            <person name="Rokas A."/>
            <person name="Carro J."/>
            <person name="Camarero S."/>
            <person name="Ferreira P."/>
            <person name="Molpeceres G."/>
            <person name="Ruiz-Duenas F.J."/>
            <person name="Serrano A."/>
            <person name="Henrissat B."/>
            <person name="Drula E."/>
            <person name="Hughes K.W."/>
            <person name="Mata J.L."/>
            <person name="Ishikawa N.K."/>
            <person name="Vargas-Isla R."/>
            <person name="Ushijima S."/>
            <person name="Smith C.A."/>
            <person name="Donoghue J."/>
            <person name="Ahrendt S."/>
            <person name="Andreopoulos W."/>
            <person name="He G."/>
            <person name="LaButti K."/>
            <person name="Lipzen A."/>
            <person name="Ng V."/>
            <person name="Riley R."/>
            <person name="Sandor L."/>
            <person name="Barry K."/>
            <person name="Martinez A.T."/>
            <person name="Xiao Y."/>
            <person name="Gibbons J.G."/>
            <person name="Terashima K."/>
            <person name="Grigoriev I.V."/>
            <person name="Hibbett D."/>
        </authorList>
    </citation>
    <scope>NUCLEOTIDE SEQUENCE</scope>
    <source>
        <strain evidence="2">Sp2 HRB7682 ss15</strain>
    </source>
</reference>
<organism evidence="2 3">
    <name type="scientific">Lentinula lateritia</name>
    <dbReference type="NCBI Taxonomy" id="40482"/>
    <lineage>
        <taxon>Eukaryota</taxon>
        <taxon>Fungi</taxon>
        <taxon>Dikarya</taxon>
        <taxon>Basidiomycota</taxon>
        <taxon>Agaricomycotina</taxon>
        <taxon>Agaricomycetes</taxon>
        <taxon>Agaricomycetidae</taxon>
        <taxon>Agaricales</taxon>
        <taxon>Marasmiineae</taxon>
        <taxon>Omphalotaceae</taxon>
        <taxon>Lentinula</taxon>
    </lineage>
</organism>
<feature type="non-terminal residue" evidence="2">
    <location>
        <position position="88"/>
    </location>
</feature>